<sequence>LKIKYILKFYIAEYIVTYNGYYKKETRERFIASALNKSNIGRWQIHKRQNLASDFPSDFDVVTVEEGVNGTGLIRLNEHPAVKRVTPQKLVIRNLNVFNFTEIEDHLYHRPGLKFWHLPGRHSNRVLLRALPKQITSILQADTLWSMGITGSGVKVAVFDTGLSKGHPHFRRVVERSDWTHEKSLEDGLGHGTFVAGVIASSKECLGLAPDAQMHIFRVFTNNQVSYTSWFLDAFNYAILKKINVLNLSIGGPDFMDHPFVDKVWELTANKVIMVSAIGNDGPLYGTLNNPADQMDVIGVGGINFDDQIAKFSSRGMTTWELPYGYGRLKPDIVTYGSTVRGSSIKGGCRTLSGTSVASPVVAGAVALLASGVLHRGNAINPASMKQALMASARRLPGVNMFEQGHGKLDLLKAYHILNSYTPQASLSPSYIDLGECQYMWPYCTQPLYYGAMPTIVNITILNGLGVSGRIIGKPQWFPYTPQYGHYLEVSITQSSVLWPWSGWMGVTLIVAPSGSDYTGSAQGHVELIVESPSEDGESGAKRSHVKLPIRANIIPTPPKQKRLLWDQFHNLRYPPGYFPRDNLRMKADPLDWNADHIHTNFKDMYQHLRSAGYYIEVLGAPFTCFDASQYGTLLLVDPEEEFFPEEVAKLKKDVDAGLSLVVFADWYNISVMKKVKFFDENTRQWWMPDTGGSNIPALNDLLSSWDISLGDGVYDGDFTIGKQTVTYASGSHIARFPPSGFVMGAKLSDQGAEMLGGKAHKQDVPILGLLHSQDTETSGRIVVYGDSNCIDNSHLQKDCFWLLDAILGYAANSHIPSAFLQYKMKFTNNLLQPLPQRMEGNHLYRYSKVLENHIGETGGLQIRQLPSCPRLIWSFPNPLNKSAPTNLYKSQKLLSVMLDAELPVFANDNTWLPTAEYANQDDLDTLPLAAFILFAIAIFFVVYRYYILRNRPRRKRSNRFIRFMSILRVPTV</sequence>
<evidence type="ECO:0000313" key="34">
    <source>
        <dbReference type="Proteomes" id="UP001558652"/>
    </source>
</evidence>
<evidence type="ECO:0000256" key="15">
    <source>
        <dbReference type="ARBA" id="ARBA00022989"/>
    </source>
</evidence>
<name>A0ABD0YFW7_9HEMI</name>
<keyword evidence="17" id="KW-0443">Lipid metabolism</keyword>
<evidence type="ECO:0000256" key="9">
    <source>
        <dbReference type="ARBA" id="ARBA00022729"/>
    </source>
</evidence>
<keyword evidence="21" id="KW-0325">Glycoprotein</keyword>
<feature type="domain" description="MBTPS1 fourth" evidence="31">
    <location>
        <begin position="558"/>
        <end position="820"/>
    </location>
</feature>
<dbReference type="Pfam" id="PF23090">
    <property type="entry name" value="MBTPS1_4th"/>
    <property type="match status" value="1"/>
</dbReference>
<evidence type="ECO:0000256" key="8">
    <source>
        <dbReference type="ARBA" id="ARBA00022692"/>
    </source>
</evidence>
<dbReference type="InterPro" id="IPR050131">
    <property type="entry name" value="Peptidase_S8_subtilisin-like"/>
</dbReference>
<keyword evidence="15 28" id="KW-1133">Transmembrane helix</keyword>
<keyword evidence="14" id="KW-0106">Calcium</keyword>
<evidence type="ECO:0000256" key="27">
    <source>
        <dbReference type="PROSITE-ProRule" id="PRU01240"/>
    </source>
</evidence>
<keyword evidence="12" id="KW-0256">Endoplasmic reticulum</keyword>
<dbReference type="PRINTS" id="PR00723">
    <property type="entry name" value="SUBTILISIN"/>
</dbReference>
<evidence type="ECO:0000256" key="6">
    <source>
        <dbReference type="ARBA" id="ARBA00022553"/>
    </source>
</evidence>
<feature type="domain" description="Peptidase S8/S53" evidence="29">
    <location>
        <begin position="151"/>
        <end position="407"/>
    </location>
</feature>
<evidence type="ECO:0000256" key="20">
    <source>
        <dbReference type="ARBA" id="ARBA00023166"/>
    </source>
</evidence>
<evidence type="ECO:0000256" key="5">
    <source>
        <dbReference type="ARBA" id="ARBA00022548"/>
    </source>
</evidence>
<comment type="subcellular location">
    <subcellularLocation>
        <location evidence="2">Endoplasmic reticulum membrane</location>
        <topology evidence="2">Single-pass type I membrane protein</topology>
    </subcellularLocation>
    <subcellularLocation>
        <location evidence="3">Golgi apparatus membrane</location>
        <topology evidence="3">Single-pass membrane protein</topology>
    </subcellularLocation>
</comment>
<keyword evidence="13 27" id="KW-0720">Serine protease</keyword>
<dbReference type="Pfam" id="PF23001">
    <property type="entry name" value="MBTP1_N"/>
    <property type="match status" value="1"/>
</dbReference>
<keyword evidence="20" id="KW-1207">Sterol metabolism</keyword>
<evidence type="ECO:0000256" key="26">
    <source>
        <dbReference type="ARBA" id="ARBA00081324"/>
    </source>
</evidence>
<evidence type="ECO:0000313" key="33">
    <source>
        <dbReference type="EMBL" id="KAL1130157.1"/>
    </source>
</evidence>
<dbReference type="InterPro" id="IPR055143">
    <property type="entry name" value="MBTP1_N"/>
</dbReference>
<accession>A0ABD0YFW7</accession>
<evidence type="ECO:0000256" key="1">
    <source>
        <dbReference type="ARBA" id="ARBA00001913"/>
    </source>
</evidence>
<gene>
    <name evidence="33" type="ORF">AAG570_013095</name>
</gene>
<dbReference type="Pfam" id="PF23094">
    <property type="entry name" value="MBTPS1_3rd"/>
    <property type="match status" value="1"/>
</dbReference>
<feature type="transmembrane region" description="Helical" evidence="28">
    <location>
        <begin position="927"/>
        <end position="947"/>
    </location>
</feature>
<dbReference type="PANTHER" id="PTHR43806:SF7">
    <property type="entry name" value="MEMBRANE-BOUND TRANSCRIPTION FACTOR SITE-1 PROTEASE"/>
    <property type="match status" value="1"/>
</dbReference>
<comment type="similarity">
    <text evidence="4 27">Belongs to the peptidase S8 family.</text>
</comment>
<reference evidence="33 34" key="1">
    <citation type="submission" date="2024-07" db="EMBL/GenBank/DDBJ databases">
        <title>Chromosome-level genome assembly of the water stick insect Ranatra chinensis (Heteroptera: Nepidae).</title>
        <authorList>
            <person name="Liu X."/>
        </authorList>
    </citation>
    <scope>NUCLEOTIDE SEQUENCE [LARGE SCALE GENOMIC DNA]</scope>
    <source>
        <strain evidence="33">Cailab_2021Rc</strain>
        <tissue evidence="33">Muscle</tissue>
    </source>
</reference>
<evidence type="ECO:0000256" key="28">
    <source>
        <dbReference type="SAM" id="Phobius"/>
    </source>
</evidence>
<dbReference type="InterPro" id="IPR015500">
    <property type="entry name" value="Peptidase_S8_subtilisin-rel"/>
</dbReference>
<dbReference type="InterPro" id="IPR023828">
    <property type="entry name" value="Peptidase_S8_Ser-AS"/>
</dbReference>
<keyword evidence="18 28" id="KW-0472">Membrane</keyword>
<dbReference type="PROSITE" id="PS00138">
    <property type="entry name" value="SUBTILASE_SER"/>
    <property type="match status" value="1"/>
</dbReference>
<keyword evidence="9" id="KW-0732">Signal</keyword>
<dbReference type="Pfam" id="PF00082">
    <property type="entry name" value="Peptidase_S8"/>
    <property type="match status" value="1"/>
</dbReference>
<keyword evidence="11" id="KW-0068">Autocatalytic cleavage</keyword>
<dbReference type="GO" id="GO:0000139">
    <property type="term" value="C:Golgi membrane"/>
    <property type="evidence" value="ECO:0007669"/>
    <property type="project" value="UniProtKB-SubCell"/>
</dbReference>
<keyword evidence="22" id="KW-0753">Steroid metabolism</keyword>
<evidence type="ECO:0000256" key="3">
    <source>
        <dbReference type="ARBA" id="ARBA00004194"/>
    </source>
</evidence>
<keyword evidence="5" id="KW-0153">Cholesterol metabolism</keyword>
<comment type="caution">
    <text evidence="33">The sequence shown here is derived from an EMBL/GenBank/DDBJ whole genome shotgun (WGS) entry which is preliminary data.</text>
</comment>
<evidence type="ECO:0000256" key="2">
    <source>
        <dbReference type="ARBA" id="ARBA00004115"/>
    </source>
</evidence>
<evidence type="ECO:0000259" key="29">
    <source>
        <dbReference type="Pfam" id="PF00082"/>
    </source>
</evidence>
<comment type="cofactor">
    <cofactor evidence="1">
        <name>Ca(2+)</name>
        <dbReference type="ChEBI" id="CHEBI:29108"/>
    </cofactor>
</comment>
<proteinExistence type="inferred from homology"/>
<evidence type="ECO:0000256" key="16">
    <source>
        <dbReference type="ARBA" id="ARBA00023034"/>
    </source>
</evidence>
<feature type="active site" description="Charge relay system" evidence="27">
    <location>
        <position position="160"/>
    </location>
</feature>
<evidence type="ECO:0000256" key="24">
    <source>
        <dbReference type="ARBA" id="ARBA00066596"/>
    </source>
</evidence>
<dbReference type="GO" id="GO:0004252">
    <property type="term" value="F:serine-type endopeptidase activity"/>
    <property type="evidence" value="ECO:0007669"/>
    <property type="project" value="UniProtKB-UniRule"/>
</dbReference>
<evidence type="ECO:0000259" key="31">
    <source>
        <dbReference type="Pfam" id="PF23090"/>
    </source>
</evidence>
<keyword evidence="16" id="KW-0333">Golgi apparatus</keyword>
<evidence type="ECO:0000256" key="18">
    <source>
        <dbReference type="ARBA" id="ARBA00023136"/>
    </source>
</evidence>
<evidence type="ECO:0000256" key="23">
    <source>
        <dbReference type="ARBA" id="ARBA00050826"/>
    </source>
</evidence>
<keyword evidence="7 27" id="KW-0645">Protease</keyword>
<dbReference type="InterPro" id="IPR022398">
    <property type="entry name" value="Peptidase_S8_His-AS"/>
</dbReference>
<feature type="active site" description="Charge relay system" evidence="27">
    <location>
        <position position="356"/>
    </location>
</feature>
<dbReference type="EMBL" id="JBFDAA010000008">
    <property type="protein sequence ID" value="KAL1130157.1"/>
    <property type="molecule type" value="Genomic_DNA"/>
</dbReference>
<evidence type="ECO:0000256" key="22">
    <source>
        <dbReference type="ARBA" id="ARBA00023221"/>
    </source>
</evidence>
<evidence type="ECO:0000256" key="17">
    <source>
        <dbReference type="ARBA" id="ARBA00023098"/>
    </source>
</evidence>
<dbReference type="EC" id="3.4.21.112" evidence="24"/>
<keyword evidence="34" id="KW-1185">Reference proteome</keyword>
<feature type="domain" description="MBTPS1 third" evidence="32">
    <location>
        <begin position="428"/>
        <end position="557"/>
    </location>
</feature>
<dbReference type="PANTHER" id="PTHR43806">
    <property type="entry name" value="PEPTIDASE S8"/>
    <property type="match status" value="1"/>
</dbReference>
<dbReference type="PROSITE" id="PS00137">
    <property type="entry name" value="SUBTILASE_HIS"/>
    <property type="match status" value="1"/>
</dbReference>
<evidence type="ECO:0000256" key="4">
    <source>
        <dbReference type="ARBA" id="ARBA00011073"/>
    </source>
</evidence>
<evidence type="ECO:0000256" key="12">
    <source>
        <dbReference type="ARBA" id="ARBA00022824"/>
    </source>
</evidence>
<dbReference type="CDD" id="cd07479">
    <property type="entry name" value="Peptidases_S8_SKI-1_like"/>
    <property type="match status" value="1"/>
</dbReference>
<evidence type="ECO:0000256" key="13">
    <source>
        <dbReference type="ARBA" id="ARBA00022825"/>
    </source>
</evidence>
<dbReference type="InterPro" id="IPR036852">
    <property type="entry name" value="Peptidase_S8/S53_dom_sf"/>
</dbReference>
<dbReference type="AlphaFoldDB" id="A0ABD0YFW7"/>
<evidence type="ECO:0000256" key="19">
    <source>
        <dbReference type="ARBA" id="ARBA00023145"/>
    </source>
</evidence>
<feature type="active site" description="Charge relay system" evidence="27">
    <location>
        <position position="191"/>
    </location>
</feature>
<dbReference type="FunFam" id="3.40.50.200:FF:000008">
    <property type="entry name" value="Membrane-bound transcription factor site-1 protease preproprotein"/>
    <property type="match status" value="1"/>
</dbReference>
<dbReference type="InterPro" id="IPR057060">
    <property type="entry name" value="MBTPS1_3rd"/>
</dbReference>
<dbReference type="PROSITE" id="PS51892">
    <property type="entry name" value="SUBTILASE"/>
    <property type="match status" value="1"/>
</dbReference>
<evidence type="ECO:0000259" key="32">
    <source>
        <dbReference type="Pfam" id="PF23094"/>
    </source>
</evidence>
<evidence type="ECO:0000256" key="25">
    <source>
        <dbReference type="ARBA" id="ARBA00067283"/>
    </source>
</evidence>
<evidence type="ECO:0000256" key="14">
    <source>
        <dbReference type="ARBA" id="ARBA00022837"/>
    </source>
</evidence>
<dbReference type="GO" id="GO:0005789">
    <property type="term" value="C:endoplasmic reticulum membrane"/>
    <property type="evidence" value="ECO:0007669"/>
    <property type="project" value="UniProtKB-SubCell"/>
</dbReference>
<dbReference type="Gene3D" id="3.40.50.200">
    <property type="entry name" value="Peptidase S8/S53 domain"/>
    <property type="match status" value="1"/>
</dbReference>
<comment type="catalytic activity">
    <reaction evidence="23">
        <text>Processes precursors containing basic and hydrophobic/aliphatic residues at P4 and P2, respectively, with a relatively relaxed acceptance of amino acids at P1 and P3.</text>
        <dbReference type="EC" id="3.4.21.112"/>
    </reaction>
</comment>
<feature type="domain" description="Membrane-bound transcription factor site-1 protease-like N-terminal" evidence="30">
    <location>
        <begin position="12"/>
        <end position="89"/>
    </location>
</feature>
<keyword evidence="6" id="KW-0597">Phosphoprotein</keyword>
<feature type="non-terminal residue" evidence="33">
    <location>
        <position position="1"/>
    </location>
</feature>
<dbReference type="InterPro" id="IPR000209">
    <property type="entry name" value="Peptidase_S8/S53_dom"/>
</dbReference>
<organism evidence="33 34">
    <name type="scientific">Ranatra chinensis</name>
    <dbReference type="NCBI Taxonomy" id="642074"/>
    <lineage>
        <taxon>Eukaryota</taxon>
        <taxon>Metazoa</taxon>
        <taxon>Ecdysozoa</taxon>
        <taxon>Arthropoda</taxon>
        <taxon>Hexapoda</taxon>
        <taxon>Insecta</taxon>
        <taxon>Pterygota</taxon>
        <taxon>Neoptera</taxon>
        <taxon>Paraneoptera</taxon>
        <taxon>Hemiptera</taxon>
        <taxon>Heteroptera</taxon>
        <taxon>Panheteroptera</taxon>
        <taxon>Nepomorpha</taxon>
        <taxon>Nepidae</taxon>
        <taxon>Ranatrinae</taxon>
        <taxon>Ranatra</taxon>
    </lineage>
</organism>
<keyword evidence="8 28" id="KW-0812">Transmembrane</keyword>
<dbReference type="InterPro" id="IPR057032">
    <property type="entry name" value="MBTPS1_4th"/>
</dbReference>
<dbReference type="GO" id="GO:0008203">
    <property type="term" value="P:cholesterol metabolic process"/>
    <property type="evidence" value="ECO:0007669"/>
    <property type="project" value="UniProtKB-KW"/>
</dbReference>
<evidence type="ECO:0000256" key="7">
    <source>
        <dbReference type="ARBA" id="ARBA00022670"/>
    </source>
</evidence>
<dbReference type="Proteomes" id="UP001558652">
    <property type="component" value="Unassembled WGS sequence"/>
</dbReference>
<evidence type="ECO:0000259" key="30">
    <source>
        <dbReference type="Pfam" id="PF23001"/>
    </source>
</evidence>
<dbReference type="GO" id="GO:0006508">
    <property type="term" value="P:proteolysis"/>
    <property type="evidence" value="ECO:0007669"/>
    <property type="project" value="UniProtKB-KW"/>
</dbReference>
<keyword evidence="19" id="KW-0865">Zymogen</keyword>
<dbReference type="InterPro" id="IPR034185">
    <property type="entry name" value="Site-1_peptidase_cat_dom"/>
</dbReference>
<dbReference type="SUPFAM" id="SSF52743">
    <property type="entry name" value="Subtilisin-like"/>
    <property type="match status" value="1"/>
</dbReference>
<keyword evidence="10 27" id="KW-0378">Hydrolase</keyword>
<protein>
    <recommendedName>
        <fullName evidence="25">Membrane-bound transcription factor site-1 protease</fullName>
        <ecNumber evidence="24">3.4.21.112</ecNumber>
    </recommendedName>
    <alternativeName>
        <fullName evidence="26">Endopeptidase S1P</fullName>
    </alternativeName>
</protein>
<evidence type="ECO:0000256" key="21">
    <source>
        <dbReference type="ARBA" id="ARBA00023180"/>
    </source>
</evidence>
<evidence type="ECO:0000256" key="11">
    <source>
        <dbReference type="ARBA" id="ARBA00022813"/>
    </source>
</evidence>
<evidence type="ECO:0000256" key="10">
    <source>
        <dbReference type="ARBA" id="ARBA00022801"/>
    </source>
</evidence>